<feature type="compositionally biased region" description="Low complexity" evidence="1">
    <location>
        <begin position="508"/>
        <end position="519"/>
    </location>
</feature>
<dbReference type="Pfam" id="PF22600">
    <property type="entry name" value="MTPAP-like_central"/>
    <property type="match status" value="1"/>
</dbReference>
<dbReference type="CDD" id="cd05402">
    <property type="entry name" value="NT_PAP_TUTase"/>
    <property type="match status" value="1"/>
</dbReference>
<proteinExistence type="predicted"/>
<reference evidence="4 5" key="1">
    <citation type="journal article" date="2017" name="Mol. Plant">
        <title>The Genome of Medicinal Plant Macleaya cordata Provides New Insights into Benzylisoquinoline Alkaloids Metabolism.</title>
        <authorList>
            <person name="Liu X."/>
            <person name="Liu Y."/>
            <person name="Huang P."/>
            <person name="Ma Y."/>
            <person name="Qing Z."/>
            <person name="Tang Q."/>
            <person name="Cao H."/>
            <person name="Cheng P."/>
            <person name="Zheng Y."/>
            <person name="Yuan Z."/>
            <person name="Zhou Y."/>
            <person name="Liu J."/>
            <person name="Tang Z."/>
            <person name="Zhuo Y."/>
            <person name="Zhang Y."/>
            <person name="Yu L."/>
            <person name="Huang J."/>
            <person name="Yang P."/>
            <person name="Peng Q."/>
            <person name="Zhang J."/>
            <person name="Jiang W."/>
            <person name="Zhang Z."/>
            <person name="Lin K."/>
            <person name="Ro D.K."/>
            <person name="Chen X."/>
            <person name="Xiong X."/>
            <person name="Shang Y."/>
            <person name="Huang S."/>
            <person name="Zeng J."/>
        </authorList>
    </citation>
    <scope>NUCLEOTIDE SEQUENCE [LARGE SCALE GENOMIC DNA]</scope>
    <source>
        <strain evidence="5">cv. BLH2017</strain>
        <tissue evidence="4">Root</tissue>
    </source>
</reference>
<comment type="caution">
    <text evidence="4">The sequence shown here is derived from an EMBL/GenBank/DDBJ whole genome shotgun (WGS) entry which is preliminary data.</text>
</comment>
<evidence type="ECO:0000313" key="4">
    <source>
        <dbReference type="EMBL" id="OVA19659.1"/>
    </source>
</evidence>
<dbReference type="Gene3D" id="3.30.460.10">
    <property type="entry name" value="Beta Polymerase, domain 2"/>
    <property type="match status" value="1"/>
</dbReference>
<accession>A0A200RAA7</accession>
<dbReference type="STRING" id="56857.A0A200RAA7"/>
<sequence>MGDLQNWPQSPNGNSIEDHLFPPPSLSSPANPDPVSIDAECWLRGEKTIREIICQIQPTVVSEQRRKVVIEYVQRLIRGCLGSEVFPFGSVPLKTYLPDGDIDLTALSFQNVEDALASDVRFVLEGEEQNKAAEFEVKDVQYIHAEVKLVKCLVQNIVVDISFNQIGGLCTLCFLEQVDRLIGNDHLFKRSIILIKAWCYYESRILGAHHGLISTYALETLVLYIFHLFHSSLSGPLAVLYRFLDYYSKFDWDNYCISLNGPVCVTSLPEIVAETPENGGGNLLLDKEFLRNCVDMFSVPSKGLETNLRAFPQKHLNIVDPLKENNNLGRSVSKGNFYRIRSAFTYGARKLGRILLLPGESVQDELIKFFTNTLERHGSGQRPDVQDPVPTFGAYGPDPASSKSSSEKCDKAASASLATDLSRTEGESMVDLHGSLSNGIKDIKIAGMERNPVIGVSTSKVGSSQAVLEMDDFVNGNAVSGFRLVGDAKDLATSRTHGPRTKKEATKSTSPSIESDSSSLGRAYDAPHLFFSKSFSEYGKIGSGDQDQTNAANSGTVENKVSSILPRLREQQNSVVLQQVADETNTTIYSCYDHEGSKTSGATDDLLISEDLCNGHREVVSAETDGNPGAPSSLSDLIGDYDSHFKSLLYAQWCHEYGVWGAVVPLPQPSPLQFRNKHGWDTVHRSMPLKRNMLPHMNANGVVSGPQFYSANSPMIPGAAFGAEEMPKPRGTGTYFPNTNSRSYRDRSFPGKGRNPAPANHGHLQRSPRENGWAATLPEVNLIEKGSIHEHPQRHLSALPGRGKPGPLDVFQNGRPVVRGIIPQSNGFALPEKLEFGTFGHRVALSTPSPEVSRQPASSSPQTPVSTPSLQRLRPSLTIDTEKVSVESYHMKDDDFPPLSV</sequence>
<organism evidence="4 5">
    <name type="scientific">Macleaya cordata</name>
    <name type="common">Five-seeded plume-poppy</name>
    <name type="synonym">Bocconia cordata</name>
    <dbReference type="NCBI Taxonomy" id="56857"/>
    <lineage>
        <taxon>Eukaryota</taxon>
        <taxon>Viridiplantae</taxon>
        <taxon>Streptophyta</taxon>
        <taxon>Embryophyta</taxon>
        <taxon>Tracheophyta</taxon>
        <taxon>Spermatophyta</taxon>
        <taxon>Magnoliopsida</taxon>
        <taxon>Ranunculales</taxon>
        <taxon>Papaveraceae</taxon>
        <taxon>Papaveroideae</taxon>
        <taxon>Macleaya</taxon>
    </lineage>
</organism>
<dbReference type="Pfam" id="PF26180">
    <property type="entry name" value="PAP-OAS1"/>
    <property type="match status" value="1"/>
</dbReference>
<dbReference type="InterPro" id="IPR058920">
    <property type="entry name" value="PAP-OAS1-bd-rel"/>
</dbReference>
<dbReference type="InterPro" id="IPR043519">
    <property type="entry name" value="NT_sf"/>
</dbReference>
<dbReference type="PANTHER" id="PTHR45979:SF2">
    <property type="entry name" value="PAP_OAS1 SUBSTRATE-BINDING DOMAIN SUPERFAMILY"/>
    <property type="match status" value="1"/>
</dbReference>
<evidence type="ECO:0000259" key="3">
    <source>
        <dbReference type="Pfam" id="PF26180"/>
    </source>
</evidence>
<dbReference type="InterPro" id="IPR054708">
    <property type="entry name" value="MTPAP-like_central"/>
</dbReference>
<feature type="domain" description="Poly(A) RNA polymerase mitochondrial-like central palm" evidence="2">
    <location>
        <begin position="47"/>
        <end position="169"/>
    </location>
</feature>
<dbReference type="InParanoid" id="A0A200RAA7"/>
<feature type="region of interest" description="Disordered" evidence="1">
    <location>
        <begin position="845"/>
        <end position="878"/>
    </location>
</feature>
<feature type="compositionally biased region" description="Low complexity" evidence="1">
    <location>
        <begin position="855"/>
        <end position="869"/>
    </location>
</feature>
<dbReference type="Gene3D" id="1.10.1410.10">
    <property type="match status" value="1"/>
</dbReference>
<dbReference type="FunCoup" id="A0A200RAA7">
    <property type="interactions" value="2215"/>
</dbReference>
<dbReference type="AlphaFoldDB" id="A0A200RAA7"/>
<gene>
    <name evidence="4" type="ORF">BVC80_8585g2</name>
</gene>
<name>A0A200RAA7_MACCD</name>
<dbReference type="FunFam" id="1.10.1410.10:FF:000013">
    <property type="entry name" value="PAP/OAS1 substrate-binding domain superfamily"/>
    <property type="match status" value="1"/>
</dbReference>
<dbReference type="SUPFAM" id="SSF81631">
    <property type="entry name" value="PAP/OAS1 substrate-binding domain"/>
    <property type="match status" value="1"/>
</dbReference>
<evidence type="ECO:0000313" key="5">
    <source>
        <dbReference type="Proteomes" id="UP000195402"/>
    </source>
</evidence>
<keyword evidence="5" id="KW-1185">Reference proteome</keyword>
<feature type="compositionally biased region" description="Polar residues" evidence="1">
    <location>
        <begin position="1"/>
        <end position="15"/>
    </location>
</feature>
<feature type="domain" description="PAP/OAS1 substrate-binding-related" evidence="3">
    <location>
        <begin position="182"/>
        <end position="374"/>
    </location>
</feature>
<protein>
    <recommendedName>
        <fullName evidence="6">PAP/25A-associated</fullName>
    </recommendedName>
</protein>
<dbReference type="EMBL" id="MVGT01000182">
    <property type="protein sequence ID" value="OVA19659.1"/>
    <property type="molecule type" value="Genomic_DNA"/>
</dbReference>
<evidence type="ECO:0008006" key="6">
    <source>
        <dbReference type="Google" id="ProtNLM"/>
    </source>
</evidence>
<dbReference type="OrthoDB" id="273917at2759"/>
<feature type="region of interest" description="Disordered" evidence="1">
    <location>
        <begin position="1"/>
        <end position="31"/>
    </location>
</feature>
<dbReference type="InterPro" id="IPR058921">
    <property type="entry name" value="PAP/OAS1-rel"/>
</dbReference>
<feature type="region of interest" description="Disordered" evidence="1">
    <location>
        <begin position="376"/>
        <end position="411"/>
    </location>
</feature>
<evidence type="ECO:0000259" key="2">
    <source>
        <dbReference type="Pfam" id="PF22600"/>
    </source>
</evidence>
<dbReference type="Proteomes" id="UP000195402">
    <property type="component" value="Unassembled WGS sequence"/>
</dbReference>
<dbReference type="PANTHER" id="PTHR45979">
    <property type="entry name" value="PAP/OAS1 SUBSTRATE-BINDING DOMAIN SUPERFAMILY"/>
    <property type="match status" value="1"/>
</dbReference>
<evidence type="ECO:0000256" key="1">
    <source>
        <dbReference type="SAM" id="MobiDB-lite"/>
    </source>
</evidence>
<dbReference type="OMA" id="RTFPPKH"/>
<dbReference type="SUPFAM" id="SSF81301">
    <property type="entry name" value="Nucleotidyltransferase"/>
    <property type="match status" value="1"/>
</dbReference>
<feature type="region of interest" description="Disordered" evidence="1">
    <location>
        <begin position="491"/>
        <end position="520"/>
    </location>
</feature>
<feature type="region of interest" description="Disordered" evidence="1">
    <location>
        <begin position="733"/>
        <end position="771"/>
    </location>
</feature>